<accession>W2C992</accession>
<organism evidence="2 3">
    <name type="scientific">Tannerella sp. oral taxon BU063 isolate Cell 5</name>
    <dbReference type="NCBI Taxonomy" id="1410950"/>
    <lineage>
        <taxon>Bacteria</taxon>
        <taxon>Pseudomonadati</taxon>
        <taxon>Bacteroidota</taxon>
        <taxon>Bacteroidia</taxon>
        <taxon>Bacteroidales</taxon>
        <taxon>Tannerellaceae</taxon>
        <taxon>Tannerella</taxon>
    </lineage>
</organism>
<reference evidence="2 3" key="1">
    <citation type="submission" date="2013-11" db="EMBL/GenBank/DDBJ databases">
        <title>Single cell genomics of uncultured Tannerella BU063 (oral taxon 286).</title>
        <authorList>
            <person name="Beall C.J."/>
            <person name="Campbell A.G."/>
            <person name="Griffen A.L."/>
            <person name="Podar M."/>
            <person name="Leys E.J."/>
        </authorList>
    </citation>
    <scope>NUCLEOTIDE SEQUENCE [LARGE SCALE GENOMIC DNA]</scope>
    <source>
        <strain evidence="2">Cell 5</strain>
    </source>
</reference>
<protein>
    <submittedName>
        <fullName evidence="2">Uncharacterized protein</fullName>
    </submittedName>
</protein>
<evidence type="ECO:0000256" key="1">
    <source>
        <dbReference type="SAM" id="MobiDB-lite"/>
    </source>
</evidence>
<dbReference type="EMBL" id="AYYC01000731">
    <property type="protein sequence ID" value="ETK03695.1"/>
    <property type="molecule type" value="Genomic_DNA"/>
</dbReference>
<dbReference type="AlphaFoldDB" id="W2C992"/>
<dbReference type="PATRIC" id="fig|1410950.3.peg.1946"/>
<sequence length="312" mass="34442">MPESEQKVPVGTPTAKEIAGIDLIRMNNGAHFGFIQTVCERIEKETTITANPIAKAAADGLKAALKEEDAWLAVSRKSDLTEEIMAADSERDALYMGYRSAVKGFTRSSTPEKAKAATTLWNNLTAHRINSNMQLERETFLIVNLTDDCEKKYATEVQKLGLKPYVESLKAANEKVKQLLDDRNNSRVSQTAGALRTARRASDAAYLWLARVVNSLVVLDNGTAKCDAFIDYMNVIIKRYKEQVLTSKKHTDDTPDKPKEPKKPADPKDPKDPKKPADPKDPKKPDAPKQPDEKPKPGGGDSGNPDITLPEE</sequence>
<comment type="caution">
    <text evidence="2">The sequence shown here is derived from an EMBL/GenBank/DDBJ whole genome shotgun (WGS) entry which is preliminary data.</text>
</comment>
<dbReference type="InterPro" id="IPR046228">
    <property type="entry name" value="DUF6261"/>
</dbReference>
<proteinExistence type="predicted"/>
<feature type="compositionally biased region" description="Basic and acidic residues" evidence="1">
    <location>
        <begin position="249"/>
        <end position="296"/>
    </location>
</feature>
<gene>
    <name evidence="2" type="ORF">T229_12720</name>
</gene>
<dbReference type="Proteomes" id="UP000018872">
    <property type="component" value="Unassembled WGS sequence"/>
</dbReference>
<evidence type="ECO:0000313" key="2">
    <source>
        <dbReference type="EMBL" id="ETK03695.1"/>
    </source>
</evidence>
<dbReference type="Pfam" id="PF19775">
    <property type="entry name" value="DUF6261"/>
    <property type="match status" value="1"/>
</dbReference>
<name>W2C992_9BACT</name>
<evidence type="ECO:0000313" key="3">
    <source>
        <dbReference type="Proteomes" id="UP000018872"/>
    </source>
</evidence>
<feature type="region of interest" description="Disordered" evidence="1">
    <location>
        <begin position="246"/>
        <end position="312"/>
    </location>
</feature>